<accession>A0AA46SA45</accession>
<proteinExistence type="predicted"/>
<dbReference type="RefSeq" id="WP_263508381.1">
    <property type="nucleotide sequence ID" value="NZ_CP106982.1"/>
</dbReference>
<reference evidence="1" key="1">
    <citation type="submission" date="2022-09" db="EMBL/GenBank/DDBJ databases">
        <title>The genome sequence of Rhodococcus aetherivorans N1.</title>
        <authorList>
            <person name="Jiang W."/>
        </authorList>
    </citation>
    <scope>NUCLEOTIDE SEQUENCE</scope>
    <source>
        <strain evidence="1">N1</strain>
    </source>
</reference>
<dbReference type="SUPFAM" id="SSF56059">
    <property type="entry name" value="Glutathione synthetase ATP-binding domain-like"/>
    <property type="match status" value="1"/>
</dbReference>
<name>A0AA46SA45_9NOCA</name>
<dbReference type="GeneID" id="83618799"/>
<evidence type="ECO:0000313" key="2">
    <source>
        <dbReference type="Proteomes" id="UP001163947"/>
    </source>
</evidence>
<evidence type="ECO:0000313" key="1">
    <source>
        <dbReference type="EMBL" id="UYF94250.1"/>
    </source>
</evidence>
<evidence type="ECO:0008006" key="3">
    <source>
        <dbReference type="Google" id="ProtNLM"/>
    </source>
</evidence>
<organism evidence="1 2">
    <name type="scientific">Rhodococcus aetherivorans</name>
    <dbReference type="NCBI Taxonomy" id="191292"/>
    <lineage>
        <taxon>Bacteria</taxon>
        <taxon>Bacillati</taxon>
        <taxon>Actinomycetota</taxon>
        <taxon>Actinomycetes</taxon>
        <taxon>Mycobacteriales</taxon>
        <taxon>Nocardiaceae</taxon>
        <taxon>Rhodococcus</taxon>
    </lineage>
</organism>
<gene>
    <name evidence="1" type="ORF">OCS65_00235</name>
</gene>
<sequence length="353" mass="38268">MTAALPLLLRSHPHLTTASAESRDFQARVGHPAATDPAPCVLVLTRAADREIDELSLWLAARGIALVRLDSDRCADTDVQWDPFAGLLTRDGRTFRPRACWLRYFDVDALRTAQTTPDAVQHVRDQWQALVAALAAHPGLHTLNSGARPGTPDRLTQLAAARAAGLRVPATLVTTRLDVAARALPGPGDLLVKSLGRHCVEPQPGRLRGVYPQRVSRASLDGEHRTGAPVLVQEYVAADRELRIHAVGGTLIGYAVTRPTPESLWTRPESITVRRCDIPADVAASLRTLLDRFRLDLAAFDLLDTPGGPVFLEVNPEFDWRWTEHGAGATDTTNAVRALIAAATAPAPRGENR</sequence>
<dbReference type="EMBL" id="CP106982">
    <property type="protein sequence ID" value="UYF94250.1"/>
    <property type="molecule type" value="Genomic_DNA"/>
</dbReference>
<dbReference type="AlphaFoldDB" id="A0AA46SA45"/>
<dbReference type="Gene3D" id="3.30.470.20">
    <property type="entry name" value="ATP-grasp fold, B domain"/>
    <property type="match status" value="1"/>
</dbReference>
<protein>
    <recommendedName>
        <fullName evidence="3">ATP-grasp domain-containing protein</fullName>
    </recommendedName>
</protein>
<dbReference type="Proteomes" id="UP001163947">
    <property type="component" value="Chromosome"/>
</dbReference>